<dbReference type="InterPro" id="IPR013520">
    <property type="entry name" value="Ribonucl_H"/>
</dbReference>
<dbReference type="AlphaFoldDB" id="A0A4U9R350"/>
<name>A0A4U9R350_HATHI</name>
<reference evidence="2 3" key="1">
    <citation type="submission" date="2019-05" db="EMBL/GenBank/DDBJ databases">
        <authorList>
            <consortium name="Pathogen Informatics"/>
        </authorList>
    </citation>
    <scope>NUCLEOTIDE SEQUENCE [LARGE SCALE GENOMIC DNA]</scope>
    <source>
        <strain evidence="2 3">NCTC503</strain>
    </source>
</reference>
<protein>
    <submittedName>
        <fullName evidence="2">Putative DNA polymerase III subunit epsilon</fullName>
    </submittedName>
</protein>
<dbReference type="Proteomes" id="UP000308489">
    <property type="component" value="Chromosome 1"/>
</dbReference>
<sequence length="204" mass="23926">MKSIFLDTETTGLRPGQIAQLTYIVEEDKQLVGIKNYFFQVDSMDIEAEKVHGFSREKLEILSEGFTFGDLSEEIQEDFYEGIIIAHNIGFDKKFLEAEFQRIFELPGYSKEFCTMEYFRNIVKIPSRNGIGYKNPKLEEVVNYYNIDKDLILDRTKMLFGCEDIGFHDARYDVMAMYMSCLKSKNRETVCSPFWNEPLEIFNK</sequence>
<keyword evidence="3" id="KW-1185">Reference proteome</keyword>
<dbReference type="PANTHER" id="PTHR30231">
    <property type="entry name" value="DNA POLYMERASE III SUBUNIT EPSILON"/>
    <property type="match status" value="1"/>
</dbReference>
<gene>
    <name evidence="2" type="ORF">NCTC503_00615</name>
</gene>
<accession>A0A4U9R350</accession>
<evidence type="ECO:0000313" key="2">
    <source>
        <dbReference type="EMBL" id="VTQ84791.1"/>
    </source>
</evidence>
<dbReference type="EMBL" id="LR590481">
    <property type="protein sequence ID" value="VTQ84791.1"/>
    <property type="molecule type" value="Genomic_DNA"/>
</dbReference>
<evidence type="ECO:0000313" key="3">
    <source>
        <dbReference type="Proteomes" id="UP000308489"/>
    </source>
</evidence>
<dbReference type="RefSeq" id="WP_138209383.1">
    <property type="nucleotide sequence ID" value="NZ_CBCRUQ010000001.1"/>
</dbReference>
<dbReference type="InterPro" id="IPR012337">
    <property type="entry name" value="RNaseH-like_sf"/>
</dbReference>
<evidence type="ECO:0000259" key="1">
    <source>
        <dbReference type="SMART" id="SM00479"/>
    </source>
</evidence>
<dbReference type="GO" id="GO:0045004">
    <property type="term" value="P:DNA replication proofreading"/>
    <property type="evidence" value="ECO:0007669"/>
    <property type="project" value="TreeGrafter"/>
</dbReference>
<dbReference type="Gene3D" id="3.30.420.10">
    <property type="entry name" value="Ribonuclease H-like superfamily/Ribonuclease H"/>
    <property type="match status" value="1"/>
</dbReference>
<dbReference type="CDD" id="cd06127">
    <property type="entry name" value="DEDDh"/>
    <property type="match status" value="1"/>
</dbReference>
<dbReference type="GO" id="GO:0003676">
    <property type="term" value="F:nucleic acid binding"/>
    <property type="evidence" value="ECO:0007669"/>
    <property type="project" value="InterPro"/>
</dbReference>
<dbReference type="KEGG" id="hhw:NCTC503_00615"/>
<dbReference type="OrthoDB" id="9776650at2"/>
<dbReference type="InterPro" id="IPR036397">
    <property type="entry name" value="RNaseH_sf"/>
</dbReference>
<organism evidence="2 3">
    <name type="scientific">Hathewaya histolytica</name>
    <name type="common">Clostridium histolyticum</name>
    <dbReference type="NCBI Taxonomy" id="1498"/>
    <lineage>
        <taxon>Bacteria</taxon>
        <taxon>Bacillati</taxon>
        <taxon>Bacillota</taxon>
        <taxon>Clostridia</taxon>
        <taxon>Eubacteriales</taxon>
        <taxon>Clostridiaceae</taxon>
        <taxon>Hathewaya</taxon>
    </lineage>
</organism>
<dbReference type="GO" id="GO:0005829">
    <property type="term" value="C:cytosol"/>
    <property type="evidence" value="ECO:0007669"/>
    <property type="project" value="TreeGrafter"/>
</dbReference>
<dbReference type="GO" id="GO:0008408">
    <property type="term" value="F:3'-5' exonuclease activity"/>
    <property type="evidence" value="ECO:0007669"/>
    <property type="project" value="TreeGrafter"/>
</dbReference>
<proteinExistence type="predicted"/>
<dbReference type="Pfam" id="PF00929">
    <property type="entry name" value="RNase_T"/>
    <property type="match status" value="1"/>
</dbReference>
<dbReference type="SUPFAM" id="SSF53098">
    <property type="entry name" value="Ribonuclease H-like"/>
    <property type="match status" value="1"/>
</dbReference>
<feature type="domain" description="Exonuclease" evidence="1">
    <location>
        <begin position="2"/>
        <end position="184"/>
    </location>
</feature>
<dbReference type="PANTHER" id="PTHR30231:SF41">
    <property type="entry name" value="DNA POLYMERASE III SUBUNIT EPSILON"/>
    <property type="match status" value="1"/>
</dbReference>
<dbReference type="SMART" id="SM00479">
    <property type="entry name" value="EXOIII"/>
    <property type="match status" value="1"/>
</dbReference>